<evidence type="ECO:0000313" key="3">
    <source>
        <dbReference type="Proteomes" id="UP000006038"/>
    </source>
</evidence>
<keyword evidence="1" id="KW-0812">Transmembrane</keyword>
<name>J3LAR8_ORYBR</name>
<dbReference type="HOGENOM" id="CLU_1542431_0_0_1"/>
<organism evidence="2">
    <name type="scientific">Oryza brachyantha</name>
    <name type="common">malo sina</name>
    <dbReference type="NCBI Taxonomy" id="4533"/>
    <lineage>
        <taxon>Eukaryota</taxon>
        <taxon>Viridiplantae</taxon>
        <taxon>Streptophyta</taxon>
        <taxon>Embryophyta</taxon>
        <taxon>Tracheophyta</taxon>
        <taxon>Spermatophyta</taxon>
        <taxon>Magnoliopsida</taxon>
        <taxon>Liliopsida</taxon>
        <taxon>Poales</taxon>
        <taxon>Poaceae</taxon>
        <taxon>BOP clade</taxon>
        <taxon>Oryzoideae</taxon>
        <taxon>Oryzeae</taxon>
        <taxon>Oryzinae</taxon>
        <taxon>Oryza</taxon>
    </lineage>
</organism>
<proteinExistence type="predicted"/>
<evidence type="ECO:0000256" key="1">
    <source>
        <dbReference type="SAM" id="Phobius"/>
    </source>
</evidence>
<keyword evidence="3" id="KW-1185">Reference proteome</keyword>
<reference evidence="2" key="1">
    <citation type="submission" date="2013-04" db="UniProtKB">
        <authorList>
            <consortium name="EnsemblPlants"/>
        </authorList>
    </citation>
    <scope>IDENTIFICATION</scope>
</reference>
<keyword evidence="1" id="KW-0472">Membrane</keyword>
<evidence type="ECO:0000313" key="2">
    <source>
        <dbReference type="EnsemblPlants" id="OB02G17350.1"/>
    </source>
</evidence>
<dbReference type="AlphaFoldDB" id="J3LAR8"/>
<dbReference type="Proteomes" id="UP000006038">
    <property type="component" value="Unassembled WGS sequence"/>
</dbReference>
<dbReference type="EnsemblPlants" id="OB02G17350.1">
    <property type="protein sequence ID" value="OB02G17350.1"/>
    <property type="gene ID" value="OB02G17350"/>
</dbReference>
<feature type="transmembrane region" description="Helical" evidence="1">
    <location>
        <begin position="128"/>
        <end position="149"/>
    </location>
</feature>
<sequence>MTLSPEILTCGTYMAPPTRRATVTCHGKKTVRLERGHGGGGGEQTSDHAAACILRVVACESAPSAGGSSRVPAPSAGSHVSALSAGADACIPEPVASTLFPALSAGADACIPAPVVLFGRTFSDRETLLGLVVASFVAFYFTSVASLAFPGCSSAEPSSPCTACSACLRISISF</sequence>
<accession>J3LAR8</accession>
<keyword evidence="1" id="KW-1133">Transmembrane helix</keyword>
<dbReference type="Gramene" id="OB02G17350.1">
    <property type="protein sequence ID" value="OB02G17350.1"/>
    <property type="gene ID" value="OB02G17350"/>
</dbReference>
<protein>
    <submittedName>
        <fullName evidence="2">Uncharacterized protein</fullName>
    </submittedName>
</protein>